<protein>
    <recommendedName>
        <fullName evidence="1">Pherophorin domain-containing protein</fullName>
    </recommendedName>
</protein>
<gene>
    <name evidence="2" type="ORF">VaNZ11_012104</name>
</gene>
<keyword evidence="3" id="KW-1185">Reference proteome</keyword>
<evidence type="ECO:0000259" key="1">
    <source>
        <dbReference type="Pfam" id="PF12499"/>
    </source>
</evidence>
<accession>A0ABQ5SEE6</accession>
<proteinExistence type="predicted"/>
<dbReference type="InterPro" id="IPR024616">
    <property type="entry name" value="Pherophorin"/>
</dbReference>
<evidence type="ECO:0000313" key="2">
    <source>
        <dbReference type="EMBL" id="GLI67823.1"/>
    </source>
</evidence>
<feature type="domain" description="Pherophorin" evidence="1">
    <location>
        <begin position="166"/>
        <end position="325"/>
    </location>
</feature>
<evidence type="ECO:0000313" key="3">
    <source>
        <dbReference type="Proteomes" id="UP001165090"/>
    </source>
</evidence>
<organism evidence="2 3">
    <name type="scientific">Volvox africanus</name>
    <dbReference type="NCBI Taxonomy" id="51714"/>
    <lineage>
        <taxon>Eukaryota</taxon>
        <taxon>Viridiplantae</taxon>
        <taxon>Chlorophyta</taxon>
        <taxon>core chlorophytes</taxon>
        <taxon>Chlorophyceae</taxon>
        <taxon>CS clade</taxon>
        <taxon>Chlamydomonadales</taxon>
        <taxon>Volvocaceae</taxon>
        <taxon>Volvox</taxon>
    </lineage>
</organism>
<dbReference type="EMBL" id="BSDZ01000079">
    <property type="protein sequence ID" value="GLI67823.1"/>
    <property type="molecule type" value="Genomic_DNA"/>
</dbReference>
<name>A0ABQ5SEE6_9CHLO</name>
<reference evidence="2 3" key="1">
    <citation type="journal article" date="2023" name="IScience">
        <title>Expanded male sex-determining region conserved during the evolution of homothallism in the green alga Volvox.</title>
        <authorList>
            <person name="Yamamoto K."/>
            <person name="Matsuzaki R."/>
            <person name="Mahakham W."/>
            <person name="Heman W."/>
            <person name="Sekimoto H."/>
            <person name="Kawachi M."/>
            <person name="Minakuchi Y."/>
            <person name="Toyoda A."/>
            <person name="Nozaki H."/>
        </authorList>
    </citation>
    <scope>NUCLEOTIDE SEQUENCE [LARGE SCALE GENOMIC DNA]</scope>
    <source>
        <strain evidence="2 3">NIES-4468</strain>
    </source>
</reference>
<dbReference type="Pfam" id="PF12499">
    <property type="entry name" value="DUF3707"/>
    <property type="match status" value="1"/>
</dbReference>
<comment type="caution">
    <text evidence="2">The sequence shown here is derived from an EMBL/GenBank/DDBJ whole genome shotgun (WGS) entry which is preliminary data.</text>
</comment>
<dbReference type="Proteomes" id="UP001165090">
    <property type="component" value="Unassembled WGS sequence"/>
</dbReference>
<feature type="non-terminal residue" evidence="2">
    <location>
        <position position="1"/>
    </location>
</feature>
<sequence length="346" mass="37539">PPPFPPPPSTPLVPSFPRYCTYVCFTWQRYDGPVNAASCALMASYLNDFSKRYGNYSLLDSFACKTLSTVNNTMVACANFTWGLPAERFVNMTKMGDNTTGGSSGLQILAGRTYLNMSSGLRPDASGSPSCAPSVLTVSSHRPDNRQLCDTGNYSTTCKAIPPTNFPYCACDRAEPSQTPYSMLYTRKYSQSGRNFYCFTIRADPSECGKSKCCSMNLAKVEWLVNNQCSRSVFGFTLKPQGGRTTSKAVSWSRYNDTSLKPAQTLAVLKTNNLGLSPSTANGVELCLALQADIPQCNTLAQLCYNGASSGCRFAMFEQSTTGCCAKSFVNGAFGAISSKRRFSNL</sequence>